<dbReference type="Gene3D" id="3.90.1200.10">
    <property type="match status" value="1"/>
</dbReference>
<reference evidence="2" key="1">
    <citation type="journal article" date="2014" name="Int. J. Syst. Evol. Microbiol.">
        <title>Complete genome sequence of Corynebacterium casei LMG S-19264T (=DSM 44701T), isolated from a smear-ripened cheese.</title>
        <authorList>
            <consortium name="US DOE Joint Genome Institute (JGI-PGF)"/>
            <person name="Walter F."/>
            <person name="Albersmeier A."/>
            <person name="Kalinowski J."/>
            <person name="Ruckert C."/>
        </authorList>
    </citation>
    <scope>NUCLEOTIDE SEQUENCE</scope>
    <source>
        <strain evidence="2">JCM 4234</strain>
    </source>
</reference>
<dbReference type="InterPro" id="IPR011009">
    <property type="entry name" value="Kinase-like_dom_sf"/>
</dbReference>
<gene>
    <name evidence="2" type="ORF">GCM10010238_65640</name>
</gene>
<feature type="domain" description="Aminoglycoside phosphotransferase" evidence="1">
    <location>
        <begin position="117"/>
        <end position="232"/>
    </location>
</feature>
<protein>
    <recommendedName>
        <fullName evidence="1">Aminoglycoside phosphotransferase domain-containing protein</fullName>
    </recommendedName>
</protein>
<accession>A0A918GWM5</accession>
<keyword evidence="3" id="KW-1185">Reference proteome</keyword>
<dbReference type="InterPro" id="IPR002575">
    <property type="entry name" value="Aminoglycoside_PTrfase"/>
</dbReference>
<evidence type="ECO:0000313" key="2">
    <source>
        <dbReference type="EMBL" id="GGS67751.1"/>
    </source>
</evidence>
<dbReference type="Proteomes" id="UP000653493">
    <property type="component" value="Unassembled WGS sequence"/>
</dbReference>
<evidence type="ECO:0000313" key="3">
    <source>
        <dbReference type="Proteomes" id="UP000653493"/>
    </source>
</evidence>
<evidence type="ECO:0000259" key="1">
    <source>
        <dbReference type="Pfam" id="PF01636"/>
    </source>
</evidence>
<dbReference type="Pfam" id="PF01636">
    <property type="entry name" value="APH"/>
    <property type="match status" value="1"/>
</dbReference>
<dbReference type="NCBIfam" id="NF038156">
    <property type="entry name" value="lant_syn_V_LxmK"/>
    <property type="match status" value="1"/>
</dbReference>
<dbReference type="SUPFAM" id="SSF56112">
    <property type="entry name" value="Protein kinase-like (PK-like)"/>
    <property type="match status" value="1"/>
</dbReference>
<comment type="caution">
    <text evidence="2">The sequence shown here is derived from an EMBL/GenBank/DDBJ whole genome shotgun (WGS) entry which is preliminary data.</text>
</comment>
<organism evidence="2 3">
    <name type="scientific">Streptomyces griseoviridis</name>
    <dbReference type="NCBI Taxonomy" id="45398"/>
    <lineage>
        <taxon>Bacteria</taxon>
        <taxon>Bacillati</taxon>
        <taxon>Actinomycetota</taxon>
        <taxon>Actinomycetes</taxon>
        <taxon>Kitasatosporales</taxon>
        <taxon>Streptomycetaceae</taxon>
        <taxon>Streptomyces</taxon>
    </lineage>
</organism>
<reference evidence="2" key="2">
    <citation type="submission" date="2020-09" db="EMBL/GenBank/DDBJ databases">
        <authorList>
            <person name="Sun Q."/>
            <person name="Ohkuma M."/>
        </authorList>
    </citation>
    <scope>NUCLEOTIDE SEQUENCE</scope>
    <source>
        <strain evidence="2">JCM 4234</strain>
    </source>
</reference>
<sequence length="351" mass="38038">MPDVEIEQFVRQRGFGEFLADTVVTFPGRNTNMAGSTTSGHDVFAKRVTAARRAGDGGAGAPLEDLARTRPWRYLRWPVVLAVDPGRGIHLTRWLKDSRTVAEAVTEQGLHRQPAHTLGAALGELHSAEFDRARVGRRPLPMPSVRVFSALSLTQYLESSGGLNEFWRTLQNDADLKRAVVELKHAEDEAAAVPIHADLRLDQILVTDEGLTVTDWEEFRYGDAARDIGTVLGEFLHRCVVEVAADDIAVDGAAGNGTDDEIVARGVRGLERALPALEAFTQGYRSVRSGRDRALAERAVGFAGWHLLDRVMAAAAYSAELSPVHRAAVGVGRTALARAGHFIGVLGLEAL</sequence>
<dbReference type="EMBL" id="BMSL01000035">
    <property type="protein sequence ID" value="GGS67751.1"/>
    <property type="molecule type" value="Genomic_DNA"/>
</dbReference>
<dbReference type="AlphaFoldDB" id="A0A918GWM5"/>
<name>A0A918GWM5_STRGD</name>
<proteinExistence type="predicted"/>